<dbReference type="PANTHER" id="PTHR21064">
    <property type="entry name" value="AMINOGLYCOSIDE PHOSPHOTRANSFERASE DOMAIN-CONTAINING PROTEIN-RELATED"/>
    <property type="match status" value="1"/>
</dbReference>
<dbReference type="EMBL" id="JAROYP010000009">
    <property type="protein sequence ID" value="MDH5162360.1"/>
    <property type="molecule type" value="Genomic_DNA"/>
</dbReference>
<dbReference type="GO" id="GO:0009088">
    <property type="term" value="P:threonine biosynthetic process"/>
    <property type="evidence" value="ECO:0007669"/>
    <property type="project" value="TreeGrafter"/>
</dbReference>
<dbReference type="GO" id="GO:0004413">
    <property type="term" value="F:homoserine kinase activity"/>
    <property type="evidence" value="ECO:0007669"/>
    <property type="project" value="TreeGrafter"/>
</dbReference>
<dbReference type="Gene3D" id="3.90.1200.10">
    <property type="match status" value="1"/>
</dbReference>
<organism evidence="3 4">
    <name type="scientific">Heyndrickxia oleronia</name>
    <dbReference type="NCBI Taxonomy" id="38875"/>
    <lineage>
        <taxon>Bacteria</taxon>
        <taxon>Bacillati</taxon>
        <taxon>Bacillota</taxon>
        <taxon>Bacilli</taxon>
        <taxon>Bacillales</taxon>
        <taxon>Bacillaceae</taxon>
        <taxon>Heyndrickxia</taxon>
    </lineage>
</organism>
<protein>
    <submittedName>
        <fullName evidence="3">Phosphotransferase</fullName>
    </submittedName>
</protein>
<comment type="caution">
    <text evidence="3">The sequence shown here is derived from an EMBL/GenBank/DDBJ whole genome shotgun (WGS) entry which is preliminary data.</text>
</comment>
<sequence>MNISILEIGAKRFGTNASSLRLLGGFDQNVYECQLHKNLIIKFLSSEHHSYTTIKAELNWMNYLSSNGLFITTPIVSQIGNLIEEVQTDQDNYFVIAFEKAKGTIRQDIEHDFSLIHNWGKVMGKMHYLAKNYLQDQPNHYKHWNEEKIIIEYQENAGQTILKKWNWFLEELNKLPKDEQSYGLIHHDLHHQNFHVYKEEIIVFDFGDIEYHWFVYDIAISMYHAIQTIPSSDKRKKQEFAIRFYETFLEGYLEENSLNKDWFSYIPFFLRYRQIYSYIYLLNYLKVDNAQPSILSALRNMKSNIENDIPVIEF</sequence>
<name>A0AAW6SY52_9BACI</name>
<reference evidence="3" key="1">
    <citation type="submission" date="2023-03" db="EMBL/GenBank/DDBJ databases">
        <title>Bacterial isolates from washroom surfaces on a university campus.</title>
        <authorList>
            <person name="Holman D.B."/>
            <person name="Gzyl K.E."/>
            <person name="Taheri A.E."/>
        </authorList>
    </citation>
    <scope>NUCLEOTIDE SEQUENCE</scope>
    <source>
        <strain evidence="3">RD03</strain>
    </source>
</reference>
<comment type="similarity">
    <text evidence="1">Belongs to the pseudomonas-type ThrB family.</text>
</comment>
<accession>A0AAW6SY52</accession>
<evidence type="ECO:0000313" key="4">
    <source>
        <dbReference type="Proteomes" id="UP001159179"/>
    </source>
</evidence>
<dbReference type="Proteomes" id="UP001159179">
    <property type="component" value="Unassembled WGS sequence"/>
</dbReference>
<dbReference type="SUPFAM" id="SSF56112">
    <property type="entry name" value="Protein kinase-like (PK-like)"/>
    <property type="match status" value="1"/>
</dbReference>
<feature type="domain" description="Aminoglycoside phosphotransferase" evidence="2">
    <location>
        <begin position="22"/>
        <end position="252"/>
    </location>
</feature>
<evidence type="ECO:0000313" key="3">
    <source>
        <dbReference type="EMBL" id="MDH5162360.1"/>
    </source>
</evidence>
<proteinExistence type="inferred from homology"/>
<dbReference type="InterPro" id="IPR050249">
    <property type="entry name" value="Pseudomonas-type_ThrB"/>
</dbReference>
<dbReference type="InterPro" id="IPR011009">
    <property type="entry name" value="Kinase-like_dom_sf"/>
</dbReference>
<evidence type="ECO:0000259" key="2">
    <source>
        <dbReference type="Pfam" id="PF01636"/>
    </source>
</evidence>
<gene>
    <name evidence="3" type="ORF">P5X88_15600</name>
</gene>
<dbReference type="RefSeq" id="WP_251336602.1">
    <property type="nucleotide sequence ID" value="NZ_JAMATW010000001.1"/>
</dbReference>
<dbReference type="Pfam" id="PF01636">
    <property type="entry name" value="APH"/>
    <property type="match status" value="1"/>
</dbReference>
<dbReference type="InterPro" id="IPR002575">
    <property type="entry name" value="Aminoglycoside_PTrfase"/>
</dbReference>
<dbReference type="AlphaFoldDB" id="A0AAW6SY52"/>
<evidence type="ECO:0000256" key="1">
    <source>
        <dbReference type="ARBA" id="ARBA00038240"/>
    </source>
</evidence>
<dbReference type="PANTHER" id="PTHR21064:SF6">
    <property type="entry name" value="AMINOGLYCOSIDE PHOSPHOTRANSFERASE DOMAIN-CONTAINING PROTEIN"/>
    <property type="match status" value="1"/>
</dbReference>